<keyword evidence="2" id="KW-1185">Reference proteome</keyword>
<name>A0AA38IM98_9CUCU</name>
<dbReference type="Gene3D" id="1.25.40.20">
    <property type="entry name" value="Ankyrin repeat-containing domain"/>
    <property type="match status" value="1"/>
</dbReference>
<reference evidence="1" key="1">
    <citation type="journal article" date="2023" name="G3 (Bethesda)">
        <title>Whole genome assemblies of Zophobas morio and Tenebrio molitor.</title>
        <authorList>
            <person name="Kaur S."/>
            <person name="Stinson S.A."/>
            <person name="diCenzo G.C."/>
        </authorList>
    </citation>
    <scope>NUCLEOTIDE SEQUENCE</scope>
    <source>
        <strain evidence="1">QUZm001</strain>
    </source>
</reference>
<accession>A0AA38IM98</accession>
<evidence type="ECO:0000313" key="1">
    <source>
        <dbReference type="EMBL" id="KAJ3656472.1"/>
    </source>
</evidence>
<gene>
    <name evidence="1" type="ORF">Zmor_015546</name>
</gene>
<proteinExistence type="predicted"/>
<dbReference type="EMBL" id="JALNTZ010000004">
    <property type="protein sequence ID" value="KAJ3656472.1"/>
    <property type="molecule type" value="Genomic_DNA"/>
</dbReference>
<comment type="caution">
    <text evidence="1">The sequence shown here is derived from an EMBL/GenBank/DDBJ whole genome shotgun (WGS) entry which is preliminary data.</text>
</comment>
<dbReference type="SUPFAM" id="SSF48403">
    <property type="entry name" value="Ankyrin repeat"/>
    <property type="match status" value="1"/>
</dbReference>
<protein>
    <submittedName>
        <fullName evidence="1">Uncharacterized protein</fullName>
    </submittedName>
</protein>
<evidence type="ECO:0000313" key="2">
    <source>
        <dbReference type="Proteomes" id="UP001168821"/>
    </source>
</evidence>
<dbReference type="InterPro" id="IPR036770">
    <property type="entry name" value="Ankyrin_rpt-contain_sf"/>
</dbReference>
<dbReference type="Proteomes" id="UP001168821">
    <property type="component" value="Unassembled WGS sequence"/>
</dbReference>
<dbReference type="AlphaFoldDB" id="A0AA38IM98"/>
<organism evidence="1 2">
    <name type="scientific">Zophobas morio</name>
    <dbReference type="NCBI Taxonomy" id="2755281"/>
    <lineage>
        <taxon>Eukaryota</taxon>
        <taxon>Metazoa</taxon>
        <taxon>Ecdysozoa</taxon>
        <taxon>Arthropoda</taxon>
        <taxon>Hexapoda</taxon>
        <taxon>Insecta</taxon>
        <taxon>Pterygota</taxon>
        <taxon>Neoptera</taxon>
        <taxon>Endopterygota</taxon>
        <taxon>Coleoptera</taxon>
        <taxon>Polyphaga</taxon>
        <taxon>Cucujiformia</taxon>
        <taxon>Tenebrionidae</taxon>
        <taxon>Zophobas</taxon>
    </lineage>
</organism>
<sequence length="383" mass="44349">MRQVMEPLTNAIKNNDIDNFKDIFLKLPKKFVVRDSNDIFILYEESMNKNRKEIFDFLLAFHGKDDVGTITALNYVLNDQNSVPDYYVNELLKKYSSVRNDEKILVISSREKCVEATKFFLEIGHDVNAQTMSGCTSLQRVLVLEPDINTEELIITLLFYGADASAETERGYNCFELAVQHNQPYFVQEMLFDAIFDNHGHYKLHASILLQLAKLESPLFHQLLKYNIEFALDADFQTVRYLLLLDIEYFKIILQNYEKLCCEIFEYHVLYYSAVQRIHYCSFLTKNVPDIATVFCMDQILTKFDFLLQGTDTLKKSVVDFINTLNSLLIFRYCHGSKSEAEITEIVAYLLTYGLSLVLYMDVEPGGQNFQNALVTSVILILL</sequence>